<gene>
    <name evidence="7" type="primary">Crlf2</name>
</gene>
<dbReference type="InterPro" id="IPR013783">
    <property type="entry name" value="Ig-like_fold"/>
</dbReference>
<dbReference type="Pfam" id="PF21605">
    <property type="entry name" value="CRLF2-like_D2"/>
    <property type="match status" value="1"/>
</dbReference>
<dbReference type="FunCoup" id="A0A6P6DRP5">
    <property type="interactions" value="358"/>
</dbReference>
<dbReference type="PANTHER" id="PTHR23037">
    <property type="entry name" value="CYTOKINE RECEPTOR"/>
    <property type="match status" value="1"/>
</dbReference>
<dbReference type="GO" id="GO:0009897">
    <property type="term" value="C:external side of plasma membrane"/>
    <property type="evidence" value="ECO:0007669"/>
    <property type="project" value="TreeGrafter"/>
</dbReference>
<feature type="domain" description="Cytokine receptor-like factor 2-like D2" evidence="5">
    <location>
        <begin position="42"/>
        <end position="128"/>
    </location>
</feature>
<evidence type="ECO:0000256" key="4">
    <source>
        <dbReference type="SAM" id="SignalP"/>
    </source>
</evidence>
<sequence>MGPRVQPWVAAAILLLLGDPADAGDPEAGEAVQVQIIYFNFETVQVTWNDTGTNLSFSYKAALSQSTNRSINRSIDRSSAVADVCNVTFEGLDVERCHLFRARVKADEASYGPDIPPSDWTQVAHWRGAAPQASCLQPLDHLWSRWTRFLLVCSLVSLLAVGLLVVGLWKAQRVKRLLMPTVPDPSYSFSGLFEQHQGDFQEWIADTQHVAPWRKAPAGEQEPAAEQTLEVQLCGVDTRLPAAPSLRQEEAPAGSPRPPPREPQADSLVSLGGFAFVVTDSAYMKL</sequence>
<dbReference type="CTD" id="64109"/>
<evidence type="ECO:0000313" key="7">
    <source>
        <dbReference type="RefSeq" id="XP_023562656.1"/>
    </source>
</evidence>
<accession>A0A6P6DRP5</accession>
<keyword evidence="3" id="KW-0812">Transmembrane</keyword>
<evidence type="ECO:0000256" key="1">
    <source>
        <dbReference type="ARBA" id="ARBA00023157"/>
    </source>
</evidence>
<dbReference type="GO" id="GO:0004896">
    <property type="term" value="F:cytokine receptor activity"/>
    <property type="evidence" value="ECO:0007669"/>
    <property type="project" value="TreeGrafter"/>
</dbReference>
<feature type="chain" id="PRO_5028394555" evidence="4">
    <location>
        <begin position="24"/>
        <end position="286"/>
    </location>
</feature>
<reference evidence="7" key="1">
    <citation type="submission" date="2025-08" db="UniProtKB">
        <authorList>
            <consortium name="RefSeq"/>
        </authorList>
    </citation>
    <scope>IDENTIFICATION</scope>
</reference>
<dbReference type="Proteomes" id="UP000515203">
    <property type="component" value="Unplaced"/>
</dbReference>
<keyword evidence="3" id="KW-0472">Membrane</keyword>
<dbReference type="OrthoDB" id="8803253at2759"/>
<evidence type="ECO:0000259" key="5">
    <source>
        <dbReference type="Pfam" id="PF21605"/>
    </source>
</evidence>
<feature type="transmembrane region" description="Helical" evidence="3">
    <location>
        <begin position="146"/>
        <end position="169"/>
    </location>
</feature>
<name>A0A6P6DRP5_OCTDE</name>
<keyword evidence="6" id="KW-1185">Reference proteome</keyword>
<dbReference type="PANTHER" id="PTHR23037:SF28">
    <property type="entry name" value="ERYTHROPOIETIN RECEPTOR"/>
    <property type="match status" value="1"/>
</dbReference>
<feature type="region of interest" description="Disordered" evidence="2">
    <location>
        <begin position="244"/>
        <end position="266"/>
    </location>
</feature>
<dbReference type="Gene3D" id="2.60.40.10">
    <property type="entry name" value="Immunoglobulins"/>
    <property type="match status" value="1"/>
</dbReference>
<dbReference type="InterPro" id="IPR048648">
    <property type="entry name" value="CRLF2-like_D2"/>
</dbReference>
<dbReference type="InParanoid" id="A0A6P6DRP5"/>
<proteinExistence type="predicted"/>
<evidence type="ECO:0000313" key="6">
    <source>
        <dbReference type="Proteomes" id="UP000515203"/>
    </source>
</evidence>
<keyword evidence="4" id="KW-0732">Signal</keyword>
<organism evidence="6 7">
    <name type="scientific">Octodon degus</name>
    <name type="common">Degu</name>
    <name type="synonym">Sciurus degus</name>
    <dbReference type="NCBI Taxonomy" id="10160"/>
    <lineage>
        <taxon>Eukaryota</taxon>
        <taxon>Metazoa</taxon>
        <taxon>Chordata</taxon>
        <taxon>Craniata</taxon>
        <taxon>Vertebrata</taxon>
        <taxon>Euteleostomi</taxon>
        <taxon>Mammalia</taxon>
        <taxon>Eutheria</taxon>
        <taxon>Euarchontoglires</taxon>
        <taxon>Glires</taxon>
        <taxon>Rodentia</taxon>
        <taxon>Hystricomorpha</taxon>
        <taxon>Octodontidae</taxon>
        <taxon>Octodon</taxon>
    </lineage>
</organism>
<evidence type="ECO:0000256" key="3">
    <source>
        <dbReference type="SAM" id="Phobius"/>
    </source>
</evidence>
<keyword evidence="3" id="KW-1133">Transmembrane helix</keyword>
<feature type="signal peptide" evidence="4">
    <location>
        <begin position="1"/>
        <end position="23"/>
    </location>
</feature>
<dbReference type="GeneID" id="101569591"/>
<protein>
    <submittedName>
        <fullName evidence="7">Cytokine receptor-like factor 2</fullName>
    </submittedName>
</protein>
<evidence type="ECO:0000256" key="2">
    <source>
        <dbReference type="SAM" id="MobiDB-lite"/>
    </source>
</evidence>
<dbReference type="RefSeq" id="XP_023562656.1">
    <property type="nucleotide sequence ID" value="XM_023706888.1"/>
</dbReference>
<dbReference type="AlphaFoldDB" id="A0A6P6DRP5"/>
<keyword evidence="1" id="KW-1015">Disulfide bond</keyword>